<evidence type="ECO:0000313" key="2">
    <source>
        <dbReference type="EMBL" id="GFQ84794.1"/>
    </source>
</evidence>
<keyword evidence="1" id="KW-0472">Membrane</keyword>
<organism evidence="2 3">
    <name type="scientific">Trichonephila clavata</name>
    <name type="common">Joro spider</name>
    <name type="synonym">Nephila clavata</name>
    <dbReference type="NCBI Taxonomy" id="2740835"/>
    <lineage>
        <taxon>Eukaryota</taxon>
        <taxon>Metazoa</taxon>
        <taxon>Ecdysozoa</taxon>
        <taxon>Arthropoda</taxon>
        <taxon>Chelicerata</taxon>
        <taxon>Arachnida</taxon>
        <taxon>Araneae</taxon>
        <taxon>Araneomorphae</taxon>
        <taxon>Entelegynae</taxon>
        <taxon>Araneoidea</taxon>
        <taxon>Nephilidae</taxon>
        <taxon>Trichonephila</taxon>
    </lineage>
</organism>
<proteinExistence type="predicted"/>
<gene>
    <name evidence="2" type="ORF">TNCT_173411</name>
</gene>
<dbReference type="AlphaFoldDB" id="A0A8X6FQ81"/>
<sequence>MNNTLADIAVVFNRRNSEPIVIEHFCETMSRTPEHCWSFVTWMSFILSFTVWFVGLSLFLMTSQCSKNVYKLSSSDNAELVDADYGLCSRL</sequence>
<name>A0A8X6FQ81_TRICU</name>
<keyword evidence="1" id="KW-0812">Transmembrane</keyword>
<dbReference type="EMBL" id="BMAO01032811">
    <property type="protein sequence ID" value="GFQ84794.1"/>
    <property type="molecule type" value="Genomic_DNA"/>
</dbReference>
<accession>A0A8X6FQ81</accession>
<evidence type="ECO:0000313" key="3">
    <source>
        <dbReference type="Proteomes" id="UP000887116"/>
    </source>
</evidence>
<keyword evidence="1" id="KW-1133">Transmembrane helix</keyword>
<feature type="transmembrane region" description="Helical" evidence="1">
    <location>
        <begin position="39"/>
        <end position="61"/>
    </location>
</feature>
<comment type="caution">
    <text evidence="2">The sequence shown here is derived from an EMBL/GenBank/DDBJ whole genome shotgun (WGS) entry which is preliminary data.</text>
</comment>
<reference evidence="2" key="1">
    <citation type="submission" date="2020-07" db="EMBL/GenBank/DDBJ databases">
        <title>Multicomponent nature underlies the extraordinary mechanical properties of spider dragline silk.</title>
        <authorList>
            <person name="Kono N."/>
            <person name="Nakamura H."/>
            <person name="Mori M."/>
            <person name="Yoshida Y."/>
            <person name="Ohtoshi R."/>
            <person name="Malay A.D."/>
            <person name="Moran D.A.P."/>
            <person name="Tomita M."/>
            <person name="Numata K."/>
            <person name="Arakawa K."/>
        </authorList>
    </citation>
    <scope>NUCLEOTIDE SEQUENCE</scope>
</reference>
<evidence type="ECO:0000256" key="1">
    <source>
        <dbReference type="SAM" id="Phobius"/>
    </source>
</evidence>
<protein>
    <submittedName>
        <fullName evidence="2">Uncharacterized protein</fullName>
    </submittedName>
</protein>
<keyword evidence="3" id="KW-1185">Reference proteome</keyword>
<dbReference type="Proteomes" id="UP000887116">
    <property type="component" value="Unassembled WGS sequence"/>
</dbReference>